<name>A0ABP1F0E3_9FLAO</name>
<organism evidence="2 3">
    <name type="scientific">Tenacibaculum polynesiense</name>
    <dbReference type="NCBI Taxonomy" id="3137857"/>
    <lineage>
        <taxon>Bacteria</taxon>
        <taxon>Pseudomonadati</taxon>
        <taxon>Bacteroidota</taxon>
        <taxon>Flavobacteriia</taxon>
        <taxon>Flavobacteriales</taxon>
        <taxon>Flavobacteriaceae</taxon>
        <taxon>Tenacibaculum</taxon>
    </lineage>
</organism>
<feature type="transmembrane region" description="Helical" evidence="1">
    <location>
        <begin position="110"/>
        <end position="131"/>
    </location>
</feature>
<evidence type="ECO:0000256" key="1">
    <source>
        <dbReference type="SAM" id="Phobius"/>
    </source>
</evidence>
<feature type="transmembrane region" description="Helical" evidence="1">
    <location>
        <begin position="12"/>
        <end position="28"/>
    </location>
</feature>
<comment type="caution">
    <text evidence="2">The sequence shown here is derived from an EMBL/GenBank/DDBJ whole genome shotgun (WGS) entry which is preliminary data.</text>
</comment>
<dbReference type="Proteomes" id="UP001497527">
    <property type="component" value="Unassembled WGS sequence"/>
</dbReference>
<evidence type="ECO:0000313" key="3">
    <source>
        <dbReference type="Proteomes" id="UP001497527"/>
    </source>
</evidence>
<evidence type="ECO:0000313" key="2">
    <source>
        <dbReference type="EMBL" id="CAL2103109.1"/>
    </source>
</evidence>
<feature type="transmembrane region" description="Helical" evidence="1">
    <location>
        <begin position="151"/>
        <end position="172"/>
    </location>
</feature>
<keyword evidence="3" id="KW-1185">Reference proteome</keyword>
<sequence length="191" mass="22714">MKGLKEIATWKTIIFLFIIDSLFTFHVFKIKNEIYKLLGGKVVFLEEKFSYDYFDVLKQFKMLGNEGMYMYSKVFSGVYTIYPFIHGVLYFLLLVMLLKKLFPKNIQISYWIVIPVVIFHSLENFLLLNLLQSHLNISTIQVFISSLVTQLKWIGTMIMFLTTTVLFTLFLIRTYAKNREINFLRILEIKR</sequence>
<keyword evidence="1" id="KW-0812">Transmembrane</keyword>
<keyword evidence="1" id="KW-1133">Transmembrane helix</keyword>
<gene>
    <name evidence="2" type="ORF">T190423A01A_30223</name>
</gene>
<protein>
    <submittedName>
        <fullName evidence="2">Uncharacterized protein</fullName>
    </submittedName>
</protein>
<reference evidence="2 3" key="1">
    <citation type="submission" date="2024-05" db="EMBL/GenBank/DDBJ databases">
        <authorList>
            <person name="Duchaud E."/>
        </authorList>
    </citation>
    <scope>NUCLEOTIDE SEQUENCE [LARGE SCALE GENOMIC DNA]</scope>
    <source>
        <strain evidence="2">Ena-SAMPLE-TAB-13-05-2024-13:56:06:370-140308</strain>
    </source>
</reference>
<proteinExistence type="predicted"/>
<dbReference type="RefSeq" id="WP_348717095.1">
    <property type="nucleotide sequence ID" value="NZ_CAXJIO010000012.1"/>
</dbReference>
<dbReference type="EMBL" id="CAXJIO010000012">
    <property type="protein sequence ID" value="CAL2103109.1"/>
    <property type="molecule type" value="Genomic_DNA"/>
</dbReference>
<keyword evidence="1" id="KW-0472">Membrane</keyword>
<feature type="transmembrane region" description="Helical" evidence="1">
    <location>
        <begin position="79"/>
        <end position="98"/>
    </location>
</feature>
<accession>A0ABP1F0E3</accession>